<dbReference type="EMBL" id="SJPL01000002">
    <property type="protein sequence ID" value="TWT65671.1"/>
    <property type="molecule type" value="Genomic_DNA"/>
</dbReference>
<reference evidence="2 3" key="1">
    <citation type="submission" date="2019-02" db="EMBL/GenBank/DDBJ databases">
        <title>Deep-cultivation of Planctomycetes and their phenomic and genomic characterization uncovers novel biology.</title>
        <authorList>
            <person name="Wiegand S."/>
            <person name="Jogler M."/>
            <person name="Boedeker C."/>
            <person name="Pinto D."/>
            <person name="Vollmers J."/>
            <person name="Rivas-Marin E."/>
            <person name="Kohn T."/>
            <person name="Peeters S.H."/>
            <person name="Heuer A."/>
            <person name="Rast P."/>
            <person name="Oberbeckmann S."/>
            <person name="Bunk B."/>
            <person name="Jeske O."/>
            <person name="Meyerdierks A."/>
            <person name="Storesund J.E."/>
            <person name="Kallscheuer N."/>
            <person name="Luecker S."/>
            <person name="Lage O.M."/>
            <person name="Pohl T."/>
            <person name="Merkel B.J."/>
            <person name="Hornburger P."/>
            <person name="Mueller R.-W."/>
            <person name="Bruemmer F."/>
            <person name="Labrenz M."/>
            <person name="Spormann A.M."/>
            <person name="Op Den Camp H."/>
            <person name="Overmann J."/>
            <person name="Amann R."/>
            <person name="Jetten M.S.M."/>
            <person name="Mascher T."/>
            <person name="Medema M.H."/>
            <person name="Devos D.P."/>
            <person name="Kaster A.-K."/>
            <person name="Ovreas L."/>
            <person name="Rohde M."/>
            <person name="Galperin M.Y."/>
            <person name="Jogler C."/>
        </authorList>
    </citation>
    <scope>NUCLEOTIDE SEQUENCE [LARGE SCALE GENOMIC DNA]</scope>
    <source>
        <strain evidence="2 3">Pan14r</strain>
    </source>
</reference>
<gene>
    <name evidence="2" type="ORF">Pan14r_52200</name>
</gene>
<evidence type="ECO:0000313" key="3">
    <source>
        <dbReference type="Proteomes" id="UP000317238"/>
    </source>
</evidence>
<dbReference type="Proteomes" id="UP000317238">
    <property type="component" value="Unassembled WGS sequence"/>
</dbReference>
<feature type="region of interest" description="Disordered" evidence="1">
    <location>
        <begin position="43"/>
        <end position="70"/>
    </location>
</feature>
<dbReference type="AlphaFoldDB" id="A0A5C5XT01"/>
<proteinExistence type="predicted"/>
<sequence>MNLLLIERSSLETNSHVRESISEPETKRLRKGDWWFLESSTLPENASTNGAEPDTEKSTTPHSEAAPKTVRPVSKDVGIVTLDGDRKVLLQQWECVVLERQHDVVCCDLYDLTDESNPVEYAEVLLSEFNTWDLPLLVEGAVFYWSLGHLRRQTGQVKRFTEFRLRRMPKLGQAKRNEITRKVKNLSGLLLGQ</sequence>
<protein>
    <submittedName>
        <fullName evidence="2">Uncharacterized protein</fullName>
    </submittedName>
</protein>
<evidence type="ECO:0000256" key="1">
    <source>
        <dbReference type="SAM" id="MobiDB-lite"/>
    </source>
</evidence>
<name>A0A5C5XT01_9PLAN</name>
<accession>A0A5C5XT01</accession>
<comment type="caution">
    <text evidence="2">The sequence shown here is derived from an EMBL/GenBank/DDBJ whole genome shotgun (WGS) entry which is preliminary data.</text>
</comment>
<dbReference type="RefSeq" id="WP_145304354.1">
    <property type="nucleotide sequence ID" value="NZ_CP036319.1"/>
</dbReference>
<dbReference type="OrthoDB" id="5526299at2"/>
<evidence type="ECO:0000313" key="2">
    <source>
        <dbReference type="EMBL" id="TWT65671.1"/>
    </source>
</evidence>
<organism evidence="2 3">
    <name type="scientific">Crateriforma conspicua</name>
    <dbReference type="NCBI Taxonomy" id="2527996"/>
    <lineage>
        <taxon>Bacteria</taxon>
        <taxon>Pseudomonadati</taxon>
        <taxon>Planctomycetota</taxon>
        <taxon>Planctomycetia</taxon>
        <taxon>Planctomycetales</taxon>
        <taxon>Planctomycetaceae</taxon>
        <taxon>Crateriforma</taxon>
    </lineage>
</organism>
<keyword evidence="3" id="KW-1185">Reference proteome</keyword>